<organism evidence="8 9">
    <name type="scientific">Tribolium castaneum</name>
    <name type="common">Red flour beetle</name>
    <dbReference type="NCBI Taxonomy" id="7070"/>
    <lineage>
        <taxon>Eukaryota</taxon>
        <taxon>Metazoa</taxon>
        <taxon>Ecdysozoa</taxon>
        <taxon>Arthropoda</taxon>
        <taxon>Hexapoda</taxon>
        <taxon>Insecta</taxon>
        <taxon>Pterygota</taxon>
        <taxon>Neoptera</taxon>
        <taxon>Endopterygota</taxon>
        <taxon>Coleoptera</taxon>
        <taxon>Polyphaga</taxon>
        <taxon>Cucujiformia</taxon>
        <taxon>Tenebrionidae</taxon>
        <taxon>Tenebrionidae incertae sedis</taxon>
        <taxon>Tribolium</taxon>
    </lineage>
</organism>
<dbReference type="InterPro" id="IPR000587">
    <property type="entry name" value="Creatinase_N"/>
</dbReference>
<dbReference type="AlphaFoldDB" id="D6X4C7"/>
<dbReference type="InterPro" id="IPR050422">
    <property type="entry name" value="X-Pro_aminopeptidase_P"/>
</dbReference>
<gene>
    <name evidence="8" type="primary">AUGUSTUS-3.0.2_11092</name>
    <name evidence="8" type="ORF">TcasGA2_TC011092</name>
</gene>
<dbReference type="HOGENOM" id="CLU_011781_2_1_1"/>
<dbReference type="SUPFAM" id="SSF55920">
    <property type="entry name" value="Creatinase/aminopeptidase"/>
    <property type="match status" value="1"/>
</dbReference>
<sequence length="690" mass="79273">MYLVFLLSPFITASSPTSDLRERIRSGDFRKACSTTVNLVQPPNRVNTTLKLANLRNLMRNTSFTRDQRLLDAYIVPSQDEHQNEFVEDHDKRLQFISGFSGSYGYAVITETKAVLWTDGRYHLQADNETDCNWKLMRQHIYYVPNISQWLRETRPQGGVMGADPQLFSQSKWEELSVALRNVKWELIEIQTDLIDVIWTNRPARRNKNAFVLEEKYSGRKWTKKIHNVRKTVQKLQADALVVTSLDEIGWLLNIRGRDIPSSPLVRSYLLLDMERAWLYVNRSQLEANHVARYLTNSAKEANQLIEFFDYEEICTGLASRAQLYTRILLPPESTSRRIAQCVPPRKRLFVQSPIILFKARKNPIEIKGMHHAHVRDAASMCEFFAYLDKMVREGLTFTELDIVKVIDEFRFEQLNSLGNSFPTIAAYGANGAMPHYVPLVSTNVMVGNDSTLVLDSGGQYLDGTTDVTRTIHFGTPTKEQKEAYTRVLIGQIQLSMLTFPAFLKTSAIDVMARAPLWEIGLDYDHGTGHGVGSFLNVHEAPISLYFNNPSSIFPENDILKPGYFLSNEPGYYKENDFGIRLENVMEVIEKKWLRTIHGTNYLGFRTVTLVPYEPKLIDLSLLSKHQIQWLNQYNDRIRIHVGAELKRQNFTKGLFWMMDQTRHFPENGGKNHGIDLTMVALAAILIYCL</sequence>
<dbReference type="InterPro" id="IPR000994">
    <property type="entry name" value="Pept_M24"/>
</dbReference>
<dbReference type="PANTHER" id="PTHR43763">
    <property type="entry name" value="XAA-PRO AMINOPEPTIDASE 1"/>
    <property type="match status" value="1"/>
</dbReference>
<protein>
    <submittedName>
        <fullName evidence="8">Xaa-Pro aminopeptidase 1-like Protein</fullName>
    </submittedName>
</protein>
<dbReference type="FunFam" id="3.40.350.10:FF:000016">
    <property type="entry name" value="Xaa-Pro aminopeptidase"/>
    <property type="match status" value="1"/>
</dbReference>
<dbReference type="CDD" id="cd01085">
    <property type="entry name" value="APP"/>
    <property type="match status" value="1"/>
</dbReference>
<dbReference type="Pfam" id="PF16189">
    <property type="entry name" value="Creatinase_N_2"/>
    <property type="match status" value="1"/>
</dbReference>
<dbReference type="STRING" id="7070.D6X4C7"/>
<name>D6X4C7_TRICA</name>
<keyword evidence="2 4" id="KW-0479">Metal-binding</keyword>
<dbReference type="InterPro" id="IPR001131">
    <property type="entry name" value="Peptidase_M24B_aminopep-P_CS"/>
</dbReference>
<dbReference type="SUPFAM" id="SSF53092">
    <property type="entry name" value="Creatinase/prolidase N-terminal domain"/>
    <property type="match status" value="1"/>
</dbReference>
<dbReference type="FunFam" id="3.40.350.10:FF:000003">
    <property type="entry name" value="Xaa-pro aminopeptidase P"/>
    <property type="match status" value="1"/>
</dbReference>
<evidence type="ECO:0000256" key="4">
    <source>
        <dbReference type="RuleBase" id="RU000590"/>
    </source>
</evidence>
<dbReference type="FunFam" id="3.90.230.10:FF:000009">
    <property type="entry name" value="xaa-Pro aminopeptidase 2"/>
    <property type="match status" value="1"/>
</dbReference>
<evidence type="ECO:0000256" key="1">
    <source>
        <dbReference type="ARBA" id="ARBA00008766"/>
    </source>
</evidence>
<dbReference type="Proteomes" id="UP000007266">
    <property type="component" value="Unassembled WGS sequence"/>
</dbReference>
<dbReference type="Gene3D" id="3.40.350.10">
    <property type="entry name" value="Creatinase/prolidase N-terminal domain"/>
    <property type="match status" value="2"/>
</dbReference>
<dbReference type="Pfam" id="PF16188">
    <property type="entry name" value="Peptidase_M24_C"/>
    <property type="match status" value="1"/>
</dbReference>
<accession>D6X4C7</accession>
<evidence type="ECO:0000259" key="5">
    <source>
        <dbReference type="Pfam" id="PF00557"/>
    </source>
</evidence>
<feature type="domain" description="Peptidase M24 C-terminal" evidence="7">
    <location>
        <begin position="601"/>
        <end position="664"/>
    </location>
</feature>
<keyword evidence="3" id="KW-0378">Hydrolase</keyword>
<reference evidence="8 9" key="2">
    <citation type="journal article" date="2010" name="Nucleic Acids Res.">
        <title>BeetleBase in 2010: revisions to provide comprehensive genomic information for Tribolium castaneum.</title>
        <authorList>
            <person name="Kim H.S."/>
            <person name="Murphy T."/>
            <person name="Xia J."/>
            <person name="Caragea D."/>
            <person name="Park Y."/>
            <person name="Beeman R.W."/>
            <person name="Lorenzen M.D."/>
            <person name="Butcher S."/>
            <person name="Manak J.R."/>
            <person name="Brown S.J."/>
        </authorList>
    </citation>
    <scope>NUCLEOTIDE SEQUENCE [LARGE SCALE GENOMIC DNA]</scope>
    <source>
        <strain evidence="8 9">Georgia GA2</strain>
    </source>
</reference>
<dbReference type="InterPro" id="IPR032416">
    <property type="entry name" value="Peptidase_M24_C"/>
</dbReference>
<evidence type="ECO:0000256" key="3">
    <source>
        <dbReference type="ARBA" id="ARBA00022801"/>
    </source>
</evidence>
<evidence type="ECO:0000259" key="6">
    <source>
        <dbReference type="Pfam" id="PF01321"/>
    </source>
</evidence>
<dbReference type="PROSITE" id="PS00491">
    <property type="entry name" value="PROLINE_PEPTIDASE"/>
    <property type="match status" value="1"/>
</dbReference>
<evidence type="ECO:0000313" key="9">
    <source>
        <dbReference type="Proteomes" id="UP000007266"/>
    </source>
</evidence>
<evidence type="ECO:0000259" key="7">
    <source>
        <dbReference type="Pfam" id="PF16188"/>
    </source>
</evidence>
<dbReference type="PANTHER" id="PTHR43763:SF6">
    <property type="entry name" value="XAA-PRO AMINOPEPTIDASE 1"/>
    <property type="match status" value="1"/>
</dbReference>
<feature type="domain" description="Peptidase M24" evidence="5">
    <location>
        <begin position="369"/>
        <end position="588"/>
    </location>
</feature>
<dbReference type="GO" id="GO:0070006">
    <property type="term" value="F:metalloaminopeptidase activity"/>
    <property type="evidence" value="ECO:0007669"/>
    <property type="project" value="InterPro"/>
</dbReference>
<dbReference type="InterPro" id="IPR033740">
    <property type="entry name" value="Pept_M24B"/>
</dbReference>
<dbReference type="eggNOG" id="KOG2413">
    <property type="taxonomic scope" value="Eukaryota"/>
</dbReference>
<dbReference type="GO" id="GO:0046872">
    <property type="term" value="F:metal ion binding"/>
    <property type="evidence" value="ECO:0007669"/>
    <property type="project" value="UniProtKB-KW"/>
</dbReference>
<reference evidence="8 9" key="1">
    <citation type="journal article" date="2008" name="Nature">
        <title>The genome of the model beetle and pest Tribolium castaneum.</title>
        <authorList>
            <consortium name="Tribolium Genome Sequencing Consortium"/>
            <person name="Richards S."/>
            <person name="Gibbs R.A."/>
            <person name="Weinstock G.M."/>
            <person name="Brown S.J."/>
            <person name="Denell R."/>
            <person name="Beeman R.W."/>
            <person name="Gibbs R."/>
            <person name="Beeman R.W."/>
            <person name="Brown S.J."/>
            <person name="Bucher G."/>
            <person name="Friedrich M."/>
            <person name="Grimmelikhuijzen C.J."/>
            <person name="Klingler M."/>
            <person name="Lorenzen M."/>
            <person name="Richards S."/>
            <person name="Roth S."/>
            <person name="Schroder R."/>
            <person name="Tautz D."/>
            <person name="Zdobnov E.M."/>
            <person name="Muzny D."/>
            <person name="Gibbs R.A."/>
            <person name="Weinstock G.M."/>
            <person name="Attaway T."/>
            <person name="Bell S."/>
            <person name="Buhay C.J."/>
            <person name="Chandrabose M.N."/>
            <person name="Chavez D."/>
            <person name="Clerk-Blankenburg K.P."/>
            <person name="Cree A."/>
            <person name="Dao M."/>
            <person name="Davis C."/>
            <person name="Chacko J."/>
            <person name="Dinh H."/>
            <person name="Dugan-Rocha S."/>
            <person name="Fowler G."/>
            <person name="Garner T.T."/>
            <person name="Garnes J."/>
            <person name="Gnirke A."/>
            <person name="Hawes A."/>
            <person name="Hernandez J."/>
            <person name="Hines S."/>
            <person name="Holder M."/>
            <person name="Hume J."/>
            <person name="Jhangiani S.N."/>
            <person name="Joshi V."/>
            <person name="Khan Z.M."/>
            <person name="Jackson L."/>
            <person name="Kovar C."/>
            <person name="Kowis A."/>
            <person name="Lee S."/>
            <person name="Lewis L.R."/>
            <person name="Margolis J."/>
            <person name="Morgan M."/>
            <person name="Nazareth L.V."/>
            <person name="Nguyen N."/>
            <person name="Okwuonu G."/>
            <person name="Parker D."/>
            <person name="Richards S."/>
            <person name="Ruiz S.J."/>
            <person name="Santibanez J."/>
            <person name="Savard J."/>
            <person name="Scherer S.E."/>
            <person name="Schneider B."/>
            <person name="Sodergren E."/>
            <person name="Tautz D."/>
            <person name="Vattahil S."/>
            <person name="Villasana D."/>
            <person name="White C.S."/>
            <person name="Wright R."/>
            <person name="Park Y."/>
            <person name="Beeman R.W."/>
            <person name="Lord J."/>
            <person name="Oppert B."/>
            <person name="Lorenzen M."/>
            <person name="Brown S."/>
            <person name="Wang L."/>
            <person name="Savard J."/>
            <person name="Tautz D."/>
            <person name="Richards S."/>
            <person name="Weinstock G."/>
            <person name="Gibbs R.A."/>
            <person name="Liu Y."/>
            <person name="Worley K."/>
            <person name="Weinstock G."/>
            <person name="Elsik C.G."/>
            <person name="Reese J.T."/>
            <person name="Elhaik E."/>
            <person name="Landan G."/>
            <person name="Graur D."/>
            <person name="Arensburger P."/>
            <person name="Atkinson P."/>
            <person name="Beeman R.W."/>
            <person name="Beidler J."/>
            <person name="Brown S.J."/>
            <person name="Demuth J.P."/>
            <person name="Drury D.W."/>
            <person name="Du Y.Z."/>
            <person name="Fujiwara H."/>
            <person name="Lorenzen M."/>
            <person name="Maselli V."/>
            <person name="Osanai M."/>
            <person name="Park Y."/>
            <person name="Robertson H.M."/>
            <person name="Tu Z."/>
            <person name="Wang J.J."/>
            <person name="Wang S."/>
            <person name="Richards S."/>
            <person name="Song H."/>
            <person name="Zhang L."/>
            <person name="Sodergren E."/>
            <person name="Werner D."/>
            <person name="Stanke M."/>
            <person name="Morgenstern B."/>
            <person name="Solovyev V."/>
            <person name="Kosarev P."/>
            <person name="Brown G."/>
            <person name="Chen H.C."/>
            <person name="Ermolaeva O."/>
            <person name="Hlavina W."/>
            <person name="Kapustin Y."/>
            <person name="Kiryutin B."/>
            <person name="Kitts P."/>
            <person name="Maglott D."/>
            <person name="Pruitt K."/>
            <person name="Sapojnikov V."/>
            <person name="Souvorov A."/>
            <person name="Mackey A.J."/>
            <person name="Waterhouse R.M."/>
            <person name="Wyder S."/>
            <person name="Zdobnov E.M."/>
            <person name="Zdobnov E.M."/>
            <person name="Wyder S."/>
            <person name="Kriventseva E.V."/>
            <person name="Kadowaki T."/>
            <person name="Bork P."/>
            <person name="Aranda M."/>
            <person name="Bao R."/>
            <person name="Beermann A."/>
            <person name="Berns N."/>
            <person name="Bolognesi R."/>
            <person name="Bonneton F."/>
            <person name="Bopp D."/>
            <person name="Brown S.J."/>
            <person name="Bucher G."/>
            <person name="Butts T."/>
            <person name="Chaumot A."/>
            <person name="Denell R.E."/>
            <person name="Ferrier D.E."/>
            <person name="Friedrich M."/>
            <person name="Gordon C.M."/>
            <person name="Jindra M."/>
            <person name="Klingler M."/>
            <person name="Lan Q."/>
            <person name="Lattorff H.M."/>
            <person name="Laudet V."/>
            <person name="von Levetsow C."/>
            <person name="Liu Z."/>
            <person name="Lutz R."/>
            <person name="Lynch J.A."/>
            <person name="da Fonseca R.N."/>
            <person name="Posnien N."/>
            <person name="Reuter R."/>
            <person name="Roth S."/>
            <person name="Savard J."/>
            <person name="Schinko J.B."/>
            <person name="Schmitt C."/>
            <person name="Schoppmeier M."/>
            <person name="Schroder R."/>
            <person name="Shippy T.D."/>
            <person name="Simonnet F."/>
            <person name="Marques-Souza H."/>
            <person name="Tautz D."/>
            <person name="Tomoyasu Y."/>
            <person name="Trauner J."/>
            <person name="Van der Zee M."/>
            <person name="Vervoort M."/>
            <person name="Wittkopp N."/>
            <person name="Wimmer E.A."/>
            <person name="Yang X."/>
            <person name="Jones A.K."/>
            <person name="Sattelle D.B."/>
            <person name="Ebert P.R."/>
            <person name="Nelson D."/>
            <person name="Scott J.G."/>
            <person name="Beeman R.W."/>
            <person name="Muthukrishnan S."/>
            <person name="Kramer K.J."/>
            <person name="Arakane Y."/>
            <person name="Beeman R.W."/>
            <person name="Zhu Q."/>
            <person name="Hogenkamp D."/>
            <person name="Dixit R."/>
            <person name="Oppert B."/>
            <person name="Jiang H."/>
            <person name="Zou Z."/>
            <person name="Marshall J."/>
            <person name="Elpidina E."/>
            <person name="Vinokurov K."/>
            <person name="Oppert C."/>
            <person name="Zou Z."/>
            <person name="Evans J."/>
            <person name="Lu Z."/>
            <person name="Zhao P."/>
            <person name="Sumathipala N."/>
            <person name="Altincicek B."/>
            <person name="Vilcinskas A."/>
            <person name="Williams M."/>
            <person name="Hultmark D."/>
            <person name="Hetru C."/>
            <person name="Jiang H."/>
            <person name="Grimmelikhuijzen C.J."/>
            <person name="Hauser F."/>
            <person name="Cazzamali G."/>
            <person name="Williamson M."/>
            <person name="Park Y."/>
            <person name="Li B."/>
            <person name="Tanaka Y."/>
            <person name="Predel R."/>
            <person name="Neupert S."/>
            <person name="Schachtner J."/>
            <person name="Verleyen P."/>
            <person name="Raible F."/>
            <person name="Bork P."/>
            <person name="Friedrich M."/>
            <person name="Walden K.K."/>
            <person name="Robertson H.M."/>
            <person name="Angeli S."/>
            <person name="Foret S."/>
            <person name="Bucher G."/>
            <person name="Schuetz S."/>
            <person name="Maleszka R."/>
            <person name="Wimmer E.A."/>
            <person name="Beeman R.W."/>
            <person name="Lorenzen M."/>
            <person name="Tomoyasu Y."/>
            <person name="Miller S.C."/>
            <person name="Grossmann D."/>
            <person name="Bucher G."/>
        </authorList>
    </citation>
    <scope>NUCLEOTIDE SEQUENCE [LARGE SCALE GENOMIC DNA]</scope>
    <source>
        <strain evidence="8 9">Georgia GA2</strain>
    </source>
</reference>
<feature type="domain" description="Creatinase N-terminal" evidence="6">
    <location>
        <begin position="69"/>
        <end position="187"/>
    </location>
</feature>
<keyword evidence="8" id="KW-0645">Protease</keyword>
<dbReference type="InterPro" id="IPR029149">
    <property type="entry name" value="Creatin/AminoP/Spt16_N"/>
</dbReference>
<proteinExistence type="inferred from homology"/>
<dbReference type="OMA" id="IRTYVQI"/>
<dbReference type="EMBL" id="KQ971410">
    <property type="protein sequence ID" value="EEZ97287.2"/>
    <property type="molecule type" value="Genomic_DNA"/>
</dbReference>
<comment type="similarity">
    <text evidence="1 4">Belongs to the peptidase M24B family.</text>
</comment>
<dbReference type="GO" id="GO:0005737">
    <property type="term" value="C:cytoplasm"/>
    <property type="evidence" value="ECO:0007669"/>
    <property type="project" value="UniProtKB-ARBA"/>
</dbReference>
<dbReference type="Pfam" id="PF01321">
    <property type="entry name" value="Creatinase_N"/>
    <property type="match status" value="1"/>
</dbReference>
<keyword evidence="9" id="KW-1185">Reference proteome</keyword>
<dbReference type="Gene3D" id="3.90.230.10">
    <property type="entry name" value="Creatinase/methionine aminopeptidase superfamily"/>
    <property type="match status" value="1"/>
</dbReference>
<evidence type="ECO:0000256" key="2">
    <source>
        <dbReference type="ARBA" id="ARBA00022723"/>
    </source>
</evidence>
<keyword evidence="8" id="KW-0031">Aminopeptidase</keyword>
<dbReference type="InterPro" id="IPR036005">
    <property type="entry name" value="Creatinase/aminopeptidase-like"/>
</dbReference>
<dbReference type="Pfam" id="PF00557">
    <property type="entry name" value="Peptidase_M24"/>
    <property type="match status" value="1"/>
</dbReference>
<evidence type="ECO:0000313" key="8">
    <source>
        <dbReference type="EMBL" id="EEZ97287.2"/>
    </source>
</evidence>